<dbReference type="Proteomes" id="UP000572907">
    <property type="component" value="Unassembled WGS sequence"/>
</dbReference>
<feature type="region of interest" description="Disordered" evidence="1">
    <location>
        <begin position="1"/>
        <end position="66"/>
    </location>
</feature>
<dbReference type="AlphaFoldDB" id="A0A7W5EZH5"/>
<keyword evidence="3" id="KW-1185">Reference proteome</keyword>
<dbReference type="EMBL" id="JACHXE010000001">
    <property type="protein sequence ID" value="MBB3074328.1"/>
    <property type="molecule type" value="Genomic_DNA"/>
</dbReference>
<feature type="compositionally biased region" description="Low complexity" evidence="1">
    <location>
        <begin position="1"/>
        <end position="24"/>
    </location>
</feature>
<sequence length="104" mass="11701">MTRVTSYPRRSRSRSVISSNGRSRTAIRLRCRRIGQRPFQQVRDRDSRGLEPGRERGARPAAAGLVEPDDDVPAAVVVKVGVELEEVRAAEMDVTDAFFARHLR</sequence>
<evidence type="ECO:0000313" key="2">
    <source>
        <dbReference type="EMBL" id="MBB3074328.1"/>
    </source>
</evidence>
<accession>A0A7W5EZH5</accession>
<feature type="compositionally biased region" description="Basic residues" evidence="1">
    <location>
        <begin position="25"/>
        <end position="35"/>
    </location>
</feature>
<evidence type="ECO:0000256" key="1">
    <source>
        <dbReference type="SAM" id="MobiDB-lite"/>
    </source>
</evidence>
<gene>
    <name evidence="2" type="ORF">FHS41_000797</name>
</gene>
<evidence type="ECO:0000313" key="3">
    <source>
        <dbReference type="Proteomes" id="UP000572907"/>
    </source>
</evidence>
<protein>
    <submittedName>
        <fullName evidence="2">Uncharacterized protein</fullName>
    </submittedName>
</protein>
<proteinExistence type="predicted"/>
<organism evidence="2 3">
    <name type="scientific">Streptomyces violarus</name>
    <dbReference type="NCBI Taxonomy" id="67380"/>
    <lineage>
        <taxon>Bacteria</taxon>
        <taxon>Bacillati</taxon>
        <taxon>Actinomycetota</taxon>
        <taxon>Actinomycetes</taxon>
        <taxon>Kitasatosporales</taxon>
        <taxon>Streptomycetaceae</taxon>
        <taxon>Streptomyces</taxon>
    </lineage>
</organism>
<comment type="caution">
    <text evidence="2">The sequence shown here is derived from an EMBL/GenBank/DDBJ whole genome shotgun (WGS) entry which is preliminary data.</text>
</comment>
<reference evidence="2 3" key="1">
    <citation type="submission" date="2020-08" db="EMBL/GenBank/DDBJ databases">
        <title>Genomic Encyclopedia of Type Strains, Phase III (KMG-III): the genomes of soil and plant-associated and newly described type strains.</title>
        <authorList>
            <person name="Whitman W."/>
        </authorList>
    </citation>
    <scope>NUCLEOTIDE SEQUENCE [LARGE SCALE GENOMIC DNA]</scope>
    <source>
        <strain evidence="2 3">CECT 3237</strain>
    </source>
</reference>
<name>A0A7W5EZH5_9ACTN</name>
<feature type="compositionally biased region" description="Basic and acidic residues" evidence="1">
    <location>
        <begin position="42"/>
        <end position="58"/>
    </location>
</feature>